<dbReference type="AlphaFoldDB" id="A0A645C118"/>
<dbReference type="Gene3D" id="3.20.20.70">
    <property type="entry name" value="Aldolase class I"/>
    <property type="match status" value="1"/>
</dbReference>
<proteinExistence type="predicted"/>
<evidence type="ECO:0000256" key="1">
    <source>
        <dbReference type="ARBA" id="ARBA00023239"/>
    </source>
</evidence>
<keyword evidence="1 3" id="KW-0456">Lyase</keyword>
<comment type="caution">
    <text evidence="3">The sequence shown here is derived from an EMBL/GenBank/DDBJ whole genome shotgun (WGS) entry which is preliminary data.</text>
</comment>
<dbReference type="PROSITE" id="PS00666">
    <property type="entry name" value="DHDPS_2"/>
    <property type="match status" value="1"/>
</dbReference>
<dbReference type="SMART" id="SM01130">
    <property type="entry name" value="DHDPS"/>
    <property type="match status" value="1"/>
</dbReference>
<evidence type="ECO:0000313" key="3">
    <source>
        <dbReference type="EMBL" id="MPM71018.1"/>
    </source>
</evidence>
<organism evidence="3">
    <name type="scientific">bioreactor metagenome</name>
    <dbReference type="NCBI Taxonomy" id="1076179"/>
    <lineage>
        <taxon>unclassified sequences</taxon>
        <taxon>metagenomes</taxon>
        <taxon>ecological metagenomes</taxon>
    </lineage>
</organism>
<reference evidence="3" key="1">
    <citation type="submission" date="2019-08" db="EMBL/GenBank/DDBJ databases">
        <authorList>
            <person name="Kucharzyk K."/>
            <person name="Murdoch R.W."/>
            <person name="Higgins S."/>
            <person name="Loffler F."/>
        </authorList>
    </citation>
    <scope>NUCLEOTIDE SEQUENCE</scope>
</reference>
<evidence type="ECO:0000256" key="2">
    <source>
        <dbReference type="ARBA" id="ARBA00023270"/>
    </source>
</evidence>
<name>A0A645C118_9ZZZZ</name>
<dbReference type="EMBL" id="VSSQ01023851">
    <property type="protein sequence ID" value="MPM71018.1"/>
    <property type="molecule type" value="Genomic_DNA"/>
</dbReference>
<dbReference type="PANTHER" id="PTHR42849">
    <property type="entry name" value="N-ACETYLNEURAMINATE LYASE"/>
    <property type="match status" value="1"/>
</dbReference>
<dbReference type="Pfam" id="PF00701">
    <property type="entry name" value="DHDPS"/>
    <property type="match status" value="1"/>
</dbReference>
<dbReference type="GO" id="GO:0008747">
    <property type="term" value="F:N-acetylneuraminate lyase activity"/>
    <property type="evidence" value="ECO:0007669"/>
    <property type="project" value="TreeGrafter"/>
</dbReference>
<dbReference type="InterPro" id="IPR002220">
    <property type="entry name" value="DapA-like"/>
</dbReference>
<dbReference type="SUPFAM" id="SSF51569">
    <property type="entry name" value="Aldolase"/>
    <property type="match status" value="1"/>
</dbReference>
<sequence>MYSCYAEVSRCLAYNLKINNLNHMRKIVQGIVTPLVTPLIDNNTLDIAGLERLIEHVISGGVHGIFILGTTGEASNLAITLRIEMIRQSSRLIRKRVPLLVGISDTSITESIRLAETAASFSADAVVSTPPFYFVMDQTELAEYYESLVPQLNLPLYLYNMPVNTKISFDPKTIKRIAENPRVVGFKDSSGNAPYLQRVIHEMRNCENFSIFVGPEEMTAEMVLLGADGGVNGGANIFPRLYVDLYHAAVANDIEVVRNLQANIMNISSTLYTVGENGSSYLKGLKCSLEILGICNGFIASPFKKFSGQQYGQVKTALEKIMRICE</sequence>
<dbReference type="InterPro" id="IPR013785">
    <property type="entry name" value="Aldolase_TIM"/>
</dbReference>
<dbReference type="GO" id="GO:0019262">
    <property type="term" value="P:N-acetylneuraminate catabolic process"/>
    <property type="evidence" value="ECO:0007669"/>
    <property type="project" value="TreeGrafter"/>
</dbReference>
<keyword evidence="2" id="KW-0704">Schiff base</keyword>
<dbReference type="CDD" id="cd00408">
    <property type="entry name" value="DHDPS-like"/>
    <property type="match status" value="1"/>
</dbReference>
<dbReference type="PANTHER" id="PTHR42849:SF1">
    <property type="entry name" value="N-ACETYLNEURAMINATE LYASE"/>
    <property type="match status" value="1"/>
</dbReference>
<dbReference type="PRINTS" id="PR00146">
    <property type="entry name" value="DHPICSNTHASE"/>
</dbReference>
<dbReference type="InterPro" id="IPR020625">
    <property type="entry name" value="Schiff_base-form_aldolases_AS"/>
</dbReference>
<accession>A0A645C118</accession>
<protein>
    <submittedName>
        <fullName evidence="3">Putative 2-dehydro-3-deoxy-D-pentonate aldolase YjhH</fullName>
        <ecNumber evidence="3">4.1.2.28</ecNumber>
    </submittedName>
</protein>
<dbReference type="GO" id="GO:0005829">
    <property type="term" value="C:cytosol"/>
    <property type="evidence" value="ECO:0007669"/>
    <property type="project" value="TreeGrafter"/>
</dbReference>
<gene>
    <name evidence="3" type="primary">yjhH_6</name>
    <name evidence="3" type="ORF">SDC9_117981</name>
</gene>
<dbReference type="GO" id="GO:0047440">
    <property type="term" value="F:2-dehydro-3-deoxy-D-pentonate aldolase activity"/>
    <property type="evidence" value="ECO:0007669"/>
    <property type="project" value="UniProtKB-EC"/>
</dbReference>
<dbReference type="PIRSF" id="PIRSF001365">
    <property type="entry name" value="DHDPS"/>
    <property type="match status" value="1"/>
</dbReference>
<dbReference type="EC" id="4.1.2.28" evidence="3"/>